<dbReference type="EMBL" id="CAJOBC010002059">
    <property type="protein sequence ID" value="CAF3713280.1"/>
    <property type="molecule type" value="Genomic_DNA"/>
</dbReference>
<gene>
    <name evidence="1" type="ORF">GPM918_LOCUS10449</name>
    <name evidence="2" type="ORF">OVA965_LOCUS31676</name>
    <name evidence="3" type="ORF">SRO942_LOCUS10450</name>
    <name evidence="4" type="ORF">TMI583_LOCUS32512</name>
</gene>
<dbReference type="Proteomes" id="UP000681722">
    <property type="component" value="Unassembled WGS sequence"/>
</dbReference>
<dbReference type="EMBL" id="CAJNOQ010002059">
    <property type="protein sequence ID" value="CAF0936101.1"/>
    <property type="molecule type" value="Genomic_DNA"/>
</dbReference>
<evidence type="ECO:0000313" key="5">
    <source>
        <dbReference type="Proteomes" id="UP000663829"/>
    </source>
</evidence>
<dbReference type="Proteomes" id="UP000682733">
    <property type="component" value="Unassembled WGS sequence"/>
</dbReference>
<dbReference type="PANTHER" id="PTHR12498">
    <property type="entry name" value="N-TERMINAL ASPARAGINE AMIDOHYDROLASE"/>
    <property type="match status" value="1"/>
</dbReference>
<dbReference type="EMBL" id="CAJOBA010045692">
    <property type="protein sequence ID" value="CAF4180215.1"/>
    <property type="molecule type" value="Genomic_DNA"/>
</dbReference>
<dbReference type="Pfam" id="PF14736">
    <property type="entry name" value="N_Asn_amidohyd"/>
    <property type="match status" value="1"/>
</dbReference>
<organism evidence="1 5">
    <name type="scientific">Didymodactylos carnosus</name>
    <dbReference type="NCBI Taxonomy" id="1234261"/>
    <lineage>
        <taxon>Eukaryota</taxon>
        <taxon>Metazoa</taxon>
        <taxon>Spiralia</taxon>
        <taxon>Gnathifera</taxon>
        <taxon>Rotifera</taxon>
        <taxon>Eurotatoria</taxon>
        <taxon>Bdelloidea</taxon>
        <taxon>Philodinida</taxon>
        <taxon>Philodinidae</taxon>
        <taxon>Didymodactylos</taxon>
    </lineage>
</organism>
<evidence type="ECO:0000313" key="4">
    <source>
        <dbReference type="EMBL" id="CAF4180215.1"/>
    </source>
</evidence>
<proteinExistence type="predicted"/>
<keyword evidence="5" id="KW-1185">Reference proteome</keyword>
<protein>
    <submittedName>
        <fullName evidence="1">Uncharacterized protein</fullName>
    </submittedName>
</protein>
<dbReference type="GO" id="GO:0006511">
    <property type="term" value="P:ubiquitin-dependent protein catabolic process"/>
    <property type="evidence" value="ECO:0007669"/>
    <property type="project" value="TreeGrafter"/>
</dbReference>
<dbReference type="EMBL" id="CAJNOK010024022">
    <property type="protein sequence ID" value="CAF1371058.1"/>
    <property type="molecule type" value="Genomic_DNA"/>
</dbReference>
<dbReference type="PANTHER" id="PTHR12498:SF0">
    <property type="entry name" value="PROTEIN N-TERMINAL ASPARAGINE AMIDOHYDROLASE"/>
    <property type="match status" value="1"/>
</dbReference>
<evidence type="ECO:0000313" key="2">
    <source>
        <dbReference type="EMBL" id="CAF1371058.1"/>
    </source>
</evidence>
<dbReference type="InterPro" id="IPR026750">
    <property type="entry name" value="NTAN1"/>
</dbReference>
<dbReference type="Proteomes" id="UP000663829">
    <property type="component" value="Unassembled WGS sequence"/>
</dbReference>
<sequence length="322" mass="37703">MVLCIENREYNQSCSLDKLLNHSNLIELSKQFALSTEYTENVDDISHVLYIGQYEYGVLNKNDPNELYMIGSDDATTCHIIIIEQQDTVALAHLDGRETQNSIDSICRELKRYQTNNFDYNVYLVGGFLDNSRKQYSNTLSNEVLNVLAKNEQNKFHLKLAAITPHNDYIKAENNTHYPYIYGVLYDIRNNQLKKMTFIDNGPGSCLRSLRGSEYSLPLLCVYSSLNGYIFIDKFSVNSTHYQQYRYLYDYYYSNDKSLLKVTSTSPEQERPSYLKMMRNKIVYILKYYQQIDKWFDNETSSIIYKKDPSTHQWITNSPVVE</sequence>
<evidence type="ECO:0000313" key="1">
    <source>
        <dbReference type="EMBL" id="CAF0936101.1"/>
    </source>
</evidence>
<dbReference type="GO" id="GO:0005634">
    <property type="term" value="C:nucleus"/>
    <property type="evidence" value="ECO:0007669"/>
    <property type="project" value="TreeGrafter"/>
</dbReference>
<comment type="caution">
    <text evidence="1">The sequence shown here is derived from an EMBL/GenBank/DDBJ whole genome shotgun (WGS) entry which is preliminary data.</text>
</comment>
<dbReference type="Proteomes" id="UP000677228">
    <property type="component" value="Unassembled WGS sequence"/>
</dbReference>
<dbReference type="OrthoDB" id="539995at2759"/>
<dbReference type="GO" id="GO:0008418">
    <property type="term" value="F:protein-N-terminal asparagine amidohydrolase activity"/>
    <property type="evidence" value="ECO:0007669"/>
    <property type="project" value="InterPro"/>
</dbReference>
<dbReference type="AlphaFoldDB" id="A0A814C4X5"/>
<name>A0A814C4X5_9BILA</name>
<evidence type="ECO:0000313" key="3">
    <source>
        <dbReference type="EMBL" id="CAF3713280.1"/>
    </source>
</evidence>
<accession>A0A814C4X5</accession>
<reference evidence="1" key="1">
    <citation type="submission" date="2021-02" db="EMBL/GenBank/DDBJ databases">
        <authorList>
            <person name="Nowell W R."/>
        </authorList>
    </citation>
    <scope>NUCLEOTIDE SEQUENCE</scope>
</reference>